<feature type="transmembrane region" description="Helical" evidence="1">
    <location>
        <begin position="185"/>
        <end position="203"/>
    </location>
</feature>
<dbReference type="GO" id="GO:0042802">
    <property type="term" value="F:identical protein binding"/>
    <property type="evidence" value="ECO:0007669"/>
    <property type="project" value="TreeGrafter"/>
</dbReference>
<dbReference type="PANTHER" id="PTHR40448">
    <property type="entry name" value="TWO-COMPONENT SENSOR HISTIDINE KINASE"/>
    <property type="match status" value="1"/>
</dbReference>
<feature type="transmembrane region" description="Helical" evidence="1">
    <location>
        <begin position="156"/>
        <end position="179"/>
    </location>
</feature>
<dbReference type="GO" id="GO:0016301">
    <property type="term" value="F:kinase activity"/>
    <property type="evidence" value="ECO:0007669"/>
    <property type="project" value="UniProtKB-KW"/>
</dbReference>
<dbReference type="AlphaFoldDB" id="A0A1M5Z787"/>
<evidence type="ECO:0000259" key="3">
    <source>
        <dbReference type="Pfam" id="PF14689"/>
    </source>
</evidence>
<feature type="transmembrane region" description="Helical" evidence="1">
    <location>
        <begin position="6"/>
        <end position="25"/>
    </location>
</feature>
<feature type="domain" description="SpoOB alpha-helical" evidence="3">
    <location>
        <begin position="232"/>
        <end position="279"/>
    </location>
</feature>
<evidence type="ECO:0000313" key="5">
    <source>
        <dbReference type="Proteomes" id="UP000183995"/>
    </source>
</evidence>
<feature type="domain" description="Sensor histidine kinase NatK-like C-terminal" evidence="2">
    <location>
        <begin position="321"/>
        <end position="422"/>
    </location>
</feature>
<dbReference type="CDD" id="cd16935">
    <property type="entry name" value="HATPase_AgrC-ComD-like"/>
    <property type="match status" value="1"/>
</dbReference>
<keyword evidence="1" id="KW-0812">Transmembrane</keyword>
<dbReference type="InterPro" id="IPR036890">
    <property type="entry name" value="HATPase_C_sf"/>
</dbReference>
<dbReference type="SUPFAM" id="SSF55874">
    <property type="entry name" value="ATPase domain of HSP90 chaperone/DNA topoisomerase II/histidine kinase"/>
    <property type="match status" value="1"/>
</dbReference>
<name>A0A1M5Z787_9FIRM</name>
<dbReference type="Gene3D" id="3.30.565.10">
    <property type="entry name" value="Histidine kinase-like ATPase, C-terminal domain"/>
    <property type="match status" value="1"/>
</dbReference>
<evidence type="ECO:0000259" key="2">
    <source>
        <dbReference type="Pfam" id="PF14501"/>
    </source>
</evidence>
<keyword evidence="5" id="KW-1185">Reference proteome</keyword>
<dbReference type="EMBL" id="FQXV01000014">
    <property type="protein sequence ID" value="SHI20044.1"/>
    <property type="molecule type" value="Genomic_DNA"/>
</dbReference>
<keyword evidence="1" id="KW-0472">Membrane</keyword>
<organism evidence="4 5">
    <name type="scientific">Sporobacter termitidis DSM 10068</name>
    <dbReference type="NCBI Taxonomy" id="1123282"/>
    <lineage>
        <taxon>Bacteria</taxon>
        <taxon>Bacillati</taxon>
        <taxon>Bacillota</taxon>
        <taxon>Clostridia</taxon>
        <taxon>Eubacteriales</taxon>
        <taxon>Oscillospiraceae</taxon>
        <taxon>Sporobacter</taxon>
    </lineage>
</organism>
<evidence type="ECO:0000313" key="4">
    <source>
        <dbReference type="EMBL" id="SHI20044.1"/>
    </source>
</evidence>
<proteinExistence type="predicted"/>
<dbReference type="InterPro" id="IPR039506">
    <property type="entry name" value="SPOB_a"/>
</dbReference>
<feature type="transmembrane region" description="Helical" evidence="1">
    <location>
        <begin position="122"/>
        <end position="144"/>
    </location>
</feature>
<dbReference type="STRING" id="1123282.SAMN02745823_03326"/>
<dbReference type="Pfam" id="PF14501">
    <property type="entry name" value="HATPase_c_5"/>
    <property type="match status" value="1"/>
</dbReference>
<protein>
    <submittedName>
        <fullName evidence="4">Sensor_kinase_SpoOB-type, alpha-helical domain</fullName>
    </submittedName>
</protein>
<feature type="transmembrane region" description="Helical" evidence="1">
    <location>
        <begin position="37"/>
        <end position="57"/>
    </location>
</feature>
<keyword evidence="4" id="KW-0808">Transferase</keyword>
<gene>
    <name evidence="4" type="ORF">SAMN02745823_03326</name>
</gene>
<dbReference type="Gene3D" id="1.10.287.130">
    <property type="match status" value="1"/>
</dbReference>
<reference evidence="4 5" key="1">
    <citation type="submission" date="2016-11" db="EMBL/GenBank/DDBJ databases">
        <authorList>
            <person name="Jaros S."/>
            <person name="Januszkiewicz K."/>
            <person name="Wedrychowicz H."/>
        </authorList>
    </citation>
    <scope>NUCLEOTIDE SEQUENCE [LARGE SCALE GENOMIC DNA]</scope>
    <source>
        <strain evidence="4 5">DSM 10068</strain>
    </source>
</reference>
<dbReference type="InterPro" id="IPR032834">
    <property type="entry name" value="NatK-like_C"/>
</dbReference>
<dbReference type="Pfam" id="PF14689">
    <property type="entry name" value="SPOB_a"/>
    <property type="match status" value="1"/>
</dbReference>
<evidence type="ECO:0000256" key="1">
    <source>
        <dbReference type="SAM" id="Phobius"/>
    </source>
</evidence>
<dbReference type="Proteomes" id="UP000183995">
    <property type="component" value="Unassembled WGS sequence"/>
</dbReference>
<keyword evidence="1" id="KW-1133">Transmembrane helix</keyword>
<dbReference type="PANTHER" id="PTHR40448:SF1">
    <property type="entry name" value="TWO-COMPONENT SENSOR HISTIDINE KINASE"/>
    <property type="match status" value="1"/>
</dbReference>
<feature type="transmembrane region" description="Helical" evidence="1">
    <location>
        <begin position="89"/>
        <end position="110"/>
    </location>
</feature>
<keyword evidence="4" id="KW-0418">Kinase</keyword>
<accession>A0A1M5Z787</accession>
<sequence>MQLSNIQFGVLLLMIPDTYVYYKYMTYLFGAPYVRKGITLLSYTGYYLVLSVLYLFFNIPLVLIAYNIVICTGITFLYRACFTKRILASVLYCLILTCIEFAYFMIFAHTSSVRARSFSEGAVWQAVVVKLTEYIAAYILAIFLNKRNDVYLPSLLRFRITLVPIVSLCAIIIFLHFNIGVQKTIVLIMIILIINIAVLLLYVEISAEYADKYQHLIIKKQNEYYVHQFELMNESIKLRNAEKHDFKNHLSVISALMQKNEQEEAAGYIDKIIDVYKSVREPHNSGNLVIDSILNYKTQEAAQHDIKINVGLSIPENLQVNSFDMTTILGNILDNAINAAKKLQKDKFIDLKIRYDKGRLLIKIDNPFNGEIKYENNKLVTLHPDTEDHGIGLNNVRTVLEKYDGTLEIEHTDNLFSASLMLFV</sequence>